<dbReference type="PROSITE" id="PS50937">
    <property type="entry name" value="HTH_MERR_2"/>
    <property type="match status" value="1"/>
</dbReference>
<dbReference type="CDD" id="cd00592">
    <property type="entry name" value="HTH_MerR-like"/>
    <property type="match status" value="1"/>
</dbReference>
<comment type="caution">
    <text evidence="3">The sequence shown here is derived from an EMBL/GenBank/DDBJ whole genome shotgun (WGS) entry which is preliminary data.</text>
</comment>
<dbReference type="RefSeq" id="WP_324263393.1">
    <property type="nucleotide sequence ID" value="NZ_JAWLNX010000001.1"/>
</dbReference>
<keyword evidence="4" id="KW-1185">Reference proteome</keyword>
<dbReference type="SUPFAM" id="SSF46955">
    <property type="entry name" value="Putative DNA-binding domain"/>
    <property type="match status" value="1"/>
</dbReference>
<keyword evidence="1" id="KW-0238">DNA-binding</keyword>
<gene>
    <name evidence="3" type="ORF">R4I43_00120</name>
</gene>
<reference evidence="3 4" key="1">
    <citation type="submission" date="2023-10" db="EMBL/GenBank/DDBJ databases">
        <title>Saccharopolyspora sp. nov., isolated from mangrove soil.</title>
        <authorList>
            <person name="Lu Y."/>
            <person name="Liu W."/>
        </authorList>
    </citation>
    <scope>NUCLEOTIDE SEQUENCE [LARGE SCALE GENOMIC DNA]</scope>
    <source>
        <strain evidence="3 4">S2-29</strain>
    </source>
</reference>
<protein>
    <submittedName>
        <fullName evidence="3">MerR family transcriptional regulator</fullName>
    </submittedName>
</protein>
<proteinExistence type="predicted"/>
<dbReference type="Gene3D" id="1.10.1660.10">
    <property type="match status" value="1"/>
</dbReference>
<organism evidence="3 4">
    <name type="scientific">Saccharopolyspora mangrovi</name>
    <dbReference type="NCBI Taxonomy" id="3082379"/>
    <lineage>
        <taxon>Bacteria</taxon>
        <taxon>Bacillati</taxon>
        <taxon>Actinomycetota</taxon>
        <taxon>Actinomycetes</taxon>
        <taxon>Pseudonocardiales</taxon>
        <taxon>Pseudonocardiaceae</taxon>
        <taxon>Saccharopolyspora</taxon>
    </lineage>
</organism>
<dbReference type="SMART" id="SM00422">
    <property type="entry name" value="HTH_MERR"/>
    <property type="match status" value="1"/>
</dbReference>
<dbReference type="PANTHER" id="PTHR30204">
    <property type="entry name" value="REDOX-CYCLING DRUG-SENSING TRANSCRIPTIONAL ACTIVATOR SOXR"/>
    <property type="match status" value="1"/>
</dbReference>
<dbReference type="PANTHER" id="PTHR30204:SF93">
    <property type="entry name" value="HTH MERR-TYPE DOMAIN-CONTAINING PROTEIN"/>
    <property type="match status" value="1"/>
</dbReference>
<name>A0ABU6A2M2_9PSEU</name>
<dbReference type="EMBL" id="JAWLNX010000001">
    <property type="protein sequence ID" value="MEB3365797.1"/>
    <property type="molecule type" value="Genomic_DNA"/>
</dbReference>
<dbReference type="Pfam" id="PF13411">
    <property type="entry name" value="MerR_1"/>
    <property type="match status" value="1"/>
</dbReference>
<evidence type="ECO:0000313" key="3">
    <source>
        <dbReference type="EMBL" id="MEB3365797.1"/>
    </source>
</evidence>
<evidence type="ECO:0000259" key="2">
    <source>
        <dbReference type="PROSITE" id="PS50937"/>
    </source>
</evidence>
<dbReference type="Proteomes" id="UP001327093">
    <property type="component" value="Unassembled WGS sequence"/>
</dbReference>
<dbReference type="InterPro" id="IPR047057">
    <property type="entry name" value="MerR_fam"/>
</dbReference>
<sequence length="242" mass="26561">MAWSTRQLADLAGTTVKAVRHYHEIGLLDVPERASNGYKKYGVSHLIRLVQIKRLSDLGLPLSQIAAMGNAGEDPTEAISVLDAELEATIQRLTRIRAELAVILRHRASPEVPPGFAPLADRLSDTQKALLTVYSTVFSDEDLAEFGRLLGERDAVEEEFEALPADANDDAIEQLAQRLAPVVRRGREEHPQLENLLANSPHGQKLATNAMAHAVAEFYNSAQIRALQRANVLLQQDADGFS</sequence>
<evidence type="ECO:0000256" key="1">
    <source>
        <dbReference type="ARBA" id="ARBA00023125"/>
    </source>
</evidence>
<feature type="domain" description="HTH merR-type" evidence="2">
    <location>
        <begin position="2"/>
        <end position="71"/>
    </location>
</feature>
<dbReference type="InterPro" id="IPR009061">
    <property type="entry name" value="DNA-bd_dom_put_sf"/>
</dbReference>
<evidence type="ECO:0000313" key="4">
    <source>
        <dbReference type="Proteomes" id="UP001327093"/>
    </source>
</evidence>
<dbReference type="InterPro" id="IPR000551">
    <property type="entry name" value="MerR-type_HTH_dom"/>
</dbReference>
<accession>A0ABU6A2M2</accession>